<keyword evidence="3" id="KW-0408">Iron</keyword>
<dbReference type="GO" id="GO:0046872">
    <property type="term" value="F:metal ion binding"/>
    <property type="evidence" value="ECO:0007669"/>
    <property type="project" value="UniProtKB-KW"/>
</dbReference>
<protein>
    <submittedName>
        <fullName evidence="5">Bacteriohemerythrin</fullName>
    </submittedName>
</protein>
<keyword evidence="2" id="KW-0479">Metal-binding</keyword>
<evidence type="ECO:0000256" key="1">
    <source>
        <dbReference type="ARBA" id="ARBA00010587"/>
    </source>
</evidence>
<comment type="similarity">
    <text evidence="1">Belongs to the hemerythrin family.</text>
</comment>
<proteinExistence type="inferred from homology"/>
<comment type="caution">
    <text evidence="5">The sequence shown here is derived from an EMBL/GenBank/DDBJ whole genome shotgun (WGS) entry which is preliminary data.</text>
</comment>
<accession>A0A1J5RS42</accession>
<gene>
    <name evidence="5" type="ORF">GALL_232550</name>
</gene>
<evidence type="ECO:0000256" key="3">
    <source>
        <dbReference type="ARBA" id="ARBA00023004"/>
    </source>
</evidence>
<feature type="domain" description="Hemerythrin-like" evidence="4">
    <location>
        <begin position="16"/>
        <end position="122"/>
    </location>
</feature>
<dbReference type="SUPFAM" id="SSF47188">
    <property type="entry name" value="Hemerythrin-like"/>
    <property type="match status" value="1"/>
</dbReference>
<dbReference type="AlphaFoldDB" id="A0A1J5RS42"/>
<dbReference type="InterPro" id="IPR012827">
    <property type="entry name" value="Hemerythrin_metal-bd"/>
</dbReference>
<name>A0A1J5RS42_9ZZZZ</name>
<evidence type="ECO:0000256" key="2">
    <source>
        <dbReference type="ARBA" id="ARBA00022723"/>
    </source>
</evidence>
<evidence type="ECO:0000259" key="4">
    <source>
        <dbReference type="Pfam" id="PF01814"/>
    </source>
</evidence>
<dbReference type="CDD" id="cd12107">
    <property type="entry name" value="Hemerythrin"/>
    <property type="match status" value="1"/>
</dbReference>
<reference evidence="5" key="1">
    <citation type="submission" date="2016-10" db="EMBL/GenBank/DDBJ databases">
        <title>Sequence of Gallionella enrichment culture.</title>
        <authorList>
            <person name="Poehlein A."/>
            <person name="Muehling M."/>
            <person name="Daniel R."/>
        </authorList>
    </citation>
    <scope>NUCLEOTIDE SEQUENCE</scope>
</reference>
<organism evidence="5">
    <name type="scientific">mine drainage metagenome</name>
    <dbReference type="NCBI Taxonomy" id="410659"/>
    <lineage>
        <taxon>unclassified sequences</taxon>
        <taxon>metagenomes</taxon>
        <taxon>ecological metagenomes</taxon>
    </lineage>
</organism>
<dbReference type="InterPro" id="IPR035938">
    <property type="entry name" value="Hemerythrin-like_sf"/>
</dbReference>
<sequence>MIRILKWSPGMCGSFEAMNDDHRRLIAQTNRLITAFYAGVGDAVVAVCFQEVLQGLRGHFDHEETWLAQCGDPGLAEHRAEHRAEHAAFLAELDGFTLPGDAAALLRRLCGWLTSHMATMDSGHPLPADEGPEEARAPSEG</sequence>
<dbReference type="InterPro" id="IPR012312">
    <property type="entry name" value="Hemerythrin-like"/>
</dbReference>
<evidence type="ECO:0000313" key="5">
    <source>
        <dbReference type="EMBL" id="OIQ94799.1"/>
    </source>
</evidence>
<dbReference type="EMBL" id="MLJW01000179">
    <property type="protein sequence ID" value="OIQ94799.1"/>
    <property type="molecule type" value="Genomic_DNA"/>
</dbReference>
<dbReference type="Gene3D" id="1.20.120.50">
    <property type="entry name" value="Hemerythrin-like"/>
    <property type="match status" value="1"/>
</dbReference>
<dbReference type="Pfam" id="PF01814">
    <property type="entry name" value="Hemerythrin"/>
    <property type="match status" value="1"/>
</dbReference>